<dbReference type="EMBL" id="GGEC01025249">
    <property type="protein sequence ID" value="MBX05733.1"/>
    <property type="molecule type" value="Transcribed_RNA"/>
</dbReference>
<organism evidence="4">
    <name type="scientific">Rhizophora mucronata</name>
    <name type="common">Asiatic mangrove</name>
    <dbReference type="NCBI Taxonomy" id="61149"/>
    <lineage>
        <taxon>Eukaryota</taxon>
        <taxon>Viridiplantae</taxon>
        <taxon>Streptophyta</taxon>
        <taxon>Embryophyta</taxon>
        <taxon>Tracheophyta</taxon>
        <taxon>Spermatophyta</taxon>
        <taxon>Magnoliopsida</taxon>
        <taxon>eudicotyledons</taxon>
        <taxon>Gunneridae</taxon>
        <taxon>Pentapetalae</taxon>
        <taxon>rosids</taxon>
        <taxon>fabids</taxon>
        <taxon>Malpighiales</taxon>
        <taxon>Rhizophoraceae</taxon>
        <taxon>Rhizophora</taxon>
    </lineage>
</organism>
<dbReference type="Gene3D" id="2.60.40.10">
    <property type="entry name" value="Immunoglobulins"/>
    <property type="match status" value="1"/>
</dbReference>
<keyword evidence="1" id="KW-0175">Coiled coil</keyword>
<dbReference type="PANTHER" id="PTHR47434">
    <property type="entry name" value="PROTEIN PTST HOMOLOG 3, CHLOROPLASTIC"/>
    <property type="match status" value="1"/>
</dbReference>
<dbReference type="SUPFAM" id="SSF81296">
    <property type="entry name" value="E set domains"/>
    <property type="match status" value="1"/>
</dbReference>
<evidence type="ECO:0000313" key="4">
    <source>
        <dbReference type="EMBL" id="MBX05733.1"/>
    </source>
</evidence>
<dbReference type="PANTHER" id="PTHR47434:SF2">
    <property type="entry name" value="PROTEIN PTST HOMOLOG 3, CHLOROPLASTIC"/>
    <property type="match status" value="1"/>
</dbReference>
<evidence type="ECO:0000256" key="2">
    <source>
        <dbReference type="SAM" id="MobiDB-lite"/>
    </source>
</evidence>
<feature type="domain" description="AMP-activated protein kinase glycogen-binding" evidence="3">
    <location>
        <begin position="539"/>
        <end position="629"/>
    </location>
</feature>
<dbReference type="InterPro" id="IPR032640">
    <property type="entry name" value="AMPK1_CBM"/>
</dbReference>
<dbReference type="AlphaFoldDB" id="A0A2P2KJ48"/>
<reference evidence="4" key="1">
    <citation type="submission" date="2018-02" db="EMBL/GenBank/DDBJ databases">
        <title>Rhizophora mucronata_Transcriptome.</title>
        <authorList>
            <person name="Meera S.P."/>
            <person name="Sreeshan A."/>
            <person name="Augustine A."/>
        </authorList>
    </citation>
    <scope>NUCLEOTIDE SEQUENCE</scope>
    <source>
        <tissue evidence="4">Leaf</tissue>
    </source>
</reference>
<accession>A0A2P2KJ48</accession>
<dbReference type="InterPro" id="IPR014756">
    <property type="entry name" value="Ig_E-set"/>
</dbReference>
<protein>
    <submittedName>
        <fullName evidence="4">Uncharacterized protein LOC105642267 isoform X2</fullName>
    </submittedName>
</protein>
<dbReference type="InterPro" id="IPR013783">
    <property type="entry name" value="Ig-like_fold"/>
</dbReference>
<dbReference type="Pfam" id="PF16561">
    <property type="entry name" value="AMPK1_CBM"/>
    <property type="match status" value="1"/>
</dbReference>
<evidence type="ECO:0000259" key="3">
    <source>
        <dbReference type="Pfam" id="PF16561"/>
    </source>
</evidence>
<sequence>MAVVVINKLPCFLSLPYCKLFLSRQQHQVEDYRLGCKIQENPSQKTSTIRACSIKSSKRSRGSRKVKSNAELCNDLRNFLSAAGLPEAHVPSMKELSDHGRTDLAKIVRRRGYKVIRDLLLSNSLKKDFDASDMQQSITDGQDAARNRDTQTGQDEKVDDIKGDGLLSSEVFTTESLSCTTDIDNSYSHSCMSVDVPVNFSLEEKALYNAQVQHEDVESMAEESSLSAATYNTEQQDEEVKLVDDNSLSTPIYSLELHDNGIFSMVENASLSNEVFISDTHHDSSKMCPNLNSNDNVSKHVDNSTSFPSKDVVTFNPEDQHEKIKNMINDIPPLAGASSTEYHVNNVSGINFTDHGLMHMDFTFNSSLEEKAANFIQNGDLDIIEYDVCDMSKLERSTDIQSKNLSERSFGHIVDGSNAALTLNGSLSTSKPVPHVTVDHPVRNDQLSGNTLVNGDSDKDLDIETSKQWNQVEINNLNFMLRQKELELSRLKEQIEKEKLALSALQSKAETEIIKAQKLVSGKDAELLAAEEGLSGLVEVKIQYSGDGEIVEVGGSFNGWHHRVKMDPQQSASIIDSIGSRKSRLWSTTLWLYPGVYEIKFIVDGHWRNDPQRESVTRDGITNNILRVNS</sequence>
<feature type="compositionally biased region" description="Basic and acidic residues" evidence="2">
    <location>
        <begin position="143"/>
        <end position="161"/>
    </location>
</feature>
<dbReference type="GO" id="GO:0009507">
    <property type="term" value="C:chloroplast"/>
    <property type="evidence" value="ECO:0007669"/>
    <property type="project" value="UniProtKB-ARBA"/>
</dbReference>
<feature type="region of interest" description="Disordered" evidence="2">
    <location>
        <begin position="132"/>
        <end position="161"/>
    </location>
</feature>
<proteinExistence type="predicted"/>
<feature type="coiled-coil region" evidence="1">
    <location>
        <begin position="474"/>
        <end position="508"/>
    </location>
</feature>
<name>A0A2P2KJ48_RHIMU</name>
<evidence type="ECO:0000256" key="1">
    <source>
        <dbReference type="SAM" id="Coils"/>
    </source>
</evidence>
<dbReference type="CDD" id="cd02859">
    <property type="entry name" value="E_set_AMPKbeta_like_N"/>
    <property type="match status" value="1"/>
</dbReference>